<keyword evidence="6" id="KW-1185">Reference proteome</keyword>
<reference evidence="5 6" key="1">
    <citation type="submission" date="2021-02" db="EMBL/GenBank/DDBJ databases">
        <title>Genome assembly of Pseudopithomyces chartarum.</title>
        <authorList>
            <person name="Jauregui R."/>
            <person name="Singh J."/>
            <person name="Voisey C."/>
        </authorList>
    </citation>
    <scope>NUCLEOTIDE SEQUENCE [LARGE SCALE GENOMIC DNA]</scope>
    <source>
        <strain evidence="5 6">AGR01</strain>
    </source>
</reference>
<name>A0AAN6LVU4_9PLEO</name>
<dbReference type="EMBL" id="WVTA01000011">
    <property type="protein sequence ID" value="KAK3203176.1"/>
    <property type="molecule type" value="Genomic_DNA"/>
</dbReference>
<proteinExistence type="predicted"/>
<feature type="domain" description="Yeast cell wall synthesis Kre9/Knh1-like N-terminal" evidence="4">
    <location>
        <begin position="29"/>
        <end position="105"/>
    </location>
</feature>
<comment type="caution">
    <text evidence="5">The sequence shown here is derived from an EMBL/GenBank/DDBJ whole genome shotgun (WGS) entry which is preliminary data.</text>
</comment>
<keyword evidence="1 3" id="KW-0732">Signal</keyword>
<dbReference type="Pfam" id="PF10342">
    <property type="entry name" value="Kre9_KNH"/>
    <property type="match status" value="1"/>
</dbReference>
<dbReference type="Proteomes" id="UP001280581">
    <property type="component" value="Unassembled WGS sequence"/>
</dbReference>
<feature type="region of interest" description="Disordered" evidence="2">
    <location>
        <begin position="111"/>
        <end position="133"/>
    </location>
</feature>
<organism evidence="5 6">
    <name type="scientific">Pseudopithomyces chartarum</name>
    <dbReference type="NCBI Taxonomy" id="1892770"/>
    <lineage>
        <taxon>Eukaryota</taxon>
        <taxon>Fungi</taxon>
        <taxon>Dikarya</taxon>
        <taxon>Ascomycota</taxon>
        <taxon>Pezizomycotina</taxon>
        <taxon>Dothideomycetes</taxon>
        <taxon>Pleosporomycetidae</taxon>
        <taxon>Pleosporales</taxon>
        <taxon>Massarineae</taxon>
        <taxon>Didymosphaeriaceae</taxon>
        <taxon>Pseudopithomyces</taxon>
    </lineage>
</organism>
<evidence type="ECO:0000256" key="3">
    <source>
        <dbReference type="SAM" id="SignalP"/>
    </source>
</evidence>
<feature type="chain" id="PRO_5043032173" description="Yeast cell wall synthesis Kre9/Knh1-like N-terminal domain-containing protein" evidence="3">
    <location>
        <begin position="20"/>
        <end position="157"/>
    </location>
</feature>
<accession>A0AAN6LVU4</accession>
<sequence length="157" mass="17215">MLALSWVIAFFSFATCVLSLKMDLTPKERNVTQGQTRKFKYQPANDTPTNVTVLDTLDNKTTTIIDGAKGGRFNWTIPEDLEVRGGYFFQLKQYVNNATIIASSDSEFQVLEKPKPKPETSNTTASSSGTTSRWTETGELASLSGVAALGVLILQNL</sequence>
<feature type="signal peptide" evidence="3">
    <location>
        <begin position="1"/>
        <end position="19"/>
    </location>
</feature>
<gene>
    <name evidence="5" type="ORF">GRF29_112g476955</name>
</gene>
<dbReference type="AlphaFoldDB" id="A0AAN6LVU4"/>
<protein>
    <recommendedName>
        <fullName evidence="4">Yeast cell wall synthesis Kre9/Knh1-like N-terminal domain-containing protein</fullName>
    </recommendedName>
</protein>
<evidence type="ECO:0000313" key="5">
    <source>
        <dbReference type="EMBL" id="KAK3203176.1"/>
    </source>
</evidence>
<feature type="compositionally biased region" description="Low complexity" evidence="2">
    <location>
        <begin position="120"/>
        <end position="132"/>
    </location>
</feature>
<evidence type="ECO:0000259" key="4">
    <source>
        <dbReference type="Pfam" id="PF10342"/>
    </source>
</evidence>
<evidence type="ECO:0000313" key="6">
    <source>
        <dbReference type="Proteomes" id="UP001280581"/>
    </source>
</evidence>
<evidence type="ECO:0000256" key="1">
    <source>
        <dbReference type="ARBA" id="ARBA00022729"/>
    </source>
</evidence>
<dbReference type="InterPro" id="IPR018466">
    <property type="entry name" value="Kre9/Knh1-like_N"/>
</dbReference>
<evidence type="ECO:0000256" key="2">
    <source>
        <dbReference type="SAM" id="MobiDB-lite"/>
    </source>
</evidence>